<dbReference type="InterPro" id="IPR053139">
    <property type="entry name" value="Surface_bspA-like"/>
</dbReference>
<comment type="caution">
    <text evidence="8">The sequence shown here is derived from an EMBL/GenBank/DDBJ whole genome shotgun (WGS) entry which is preliminary data.</text>
</comment>
<feature type="active site" description="Nucleophile" evidence="6">
    <location>
        <position position="205"/>
    </location>
</feature>
<keyword evidence="4" id="KW-0378">Hydrolase</keyword>
<sequence length="1166" mass="129946">MKEELPNIISKFRGKGICSLNKNSTSQFKFFLAWLFLFLGITETFAGPRDFLQALKIAQQKAATLGASISEQNIQQAKARSRGGVTPQQTTPYYIFNFNDSTGYAIVGGDDRMPAIVGYSDKGTLNPDNLPVNLKSFLAAYKATVESVEKGDTSAVKNVKAAMKREAGSYTPIAPLLGGIEWSQNAPFNNLCPKYDGKHNAVTGCVATAMAQIMRYWKYPSSLLEGIPAYVSDRYNIPIDSIPNGIGYDWDNMPEKYNGDFTNNQAFAVATLMQHIGASVKMDYGPESGAYDKDVIPALTHYFGYDKDIIKMLDRTNFEWEDWNKILLDELGKKRPIYYCGHSFIGGHAFVCDGMDSDGYYHINWGWGGESNDYFDITILNPNNGIGFNESNSAILGIVPNNSQDKQPSFEYDRMVVSDISDFSYSSERNSVSDSFSGSVSYVLSNFSKSESVLFTLGIKAEDGHIIPVSTDYLTQLIPMGEFRKFTVNFDYPFPVGEYKLYGIQSSDNGETWKTCYEKYQMLYVTESKLLATKYIYIRTNSDNLHYELDLLSKEAKLMYYRGNSSVVSVPSEVTFEGKKYAVRKVARDCFQDNPNLVRVELPEGLTDLGEFYSVDGKVTPMFYDSPLESIDIPKSVVNIGDGCFFGCKNLQAINIPKDSHLEVVGSACFGRCNKLESISFPKSLKEFRGYLEKEPVNGEVKVFGGTFFECKNLRSVFIPEDCKLEYLPMFCLKECYNLVEITLPSSLKVLGEWCFKDCSSLTNIMLPEGTEVLGTFCFGFCEALESINLPSTLREIESYCFSNCHKLQGKLVVPEGVERLGDGSFASTSITSISLPNTIREIGDECFQGCSKLQGNLAIPKGVERLGDCSFAFTSITSISLPNTIREIGDECFSGCTTLVENQNGKLVFPERIERLGNRSFEGCHSLKNIELPNALREIGDQCFMWCDIRSLDFTNCKNLRSIGASAFSGCQYITEILIPEGVEKVGSWCFEYIGQLRKISLPSTLTEIGDSLFHGTFPENFKDIYLYVKEVPHNFQNSFARWKPDEAWPEGYNSLSDCTLHVPKESLEYYKKVATLFKTVVPLTDDETGINQPLLENIRISVTENGIILNGVPQGTPISIYTLGGNMICQKTSGGNTVSFSTSEPMVIAKIGNKSIKIATNKTL</sequence>
<evidence type="ECO:0000313" key="8">
    <source>
        <dbReference type="EMBL" id="MQO04076.1"/>
    </source>
</evidence>
<gene>
    <name evidence="8" type="ORF">F7D62_08145</name>
</gene>
<proteinExistence type="inferred from homology"/>
<dbReference type="InterPro" id="IPR025896">
    <property type="entry name" value="Spi_Prtas-inh"/>
</dbReference>
<evidence type="ECO:0000259" key="7">
    <source>
        <dbReference type="Pfam" id="PF13734"/>
    </source>
</evidence>
<dbReference type="InterPro" id="IPR000200">
    <property type="entry name" value="Peptidase_C10"/>
</dbReference>
<feature type="domain" description="Spi protease inhibitor" evidence="7">
    <location>
        <begin position="68"/>
        <end position="144"/>
    </location>
</feature>
<dbReference type="GO" id="GO:0008234">
    <property type="term" value="F:cysteine-type peptidase activity"/>
    <property type="evidence" value="ECO:0007669"/>
    <property type="project" value="UniProtKB-KW"/>
</dbReference>
<dbReference type="InterPro" id="IPR032675">
    <property type="entry name" value="LRR_dom_sf"/>
</dbReference>
<evidence type="ECO:0000256" key="1">
    <source>
        <dbReference type="ARBA" id="ARBA00009693"/>
    </source>
</evidence>
<evidence type="ECO:0000256" key="4">
    <source>
        <dbReference type="ARBA" id="ARBA00022801"/>
    </source>
</evidence>
<comment type="similarity">
    <text evidence="1">Belongs to the peptidase C10 family.</text>
</comment>
<dbReference type="PANTHER" id="PTHR45661:SF3">
    <property type="entry name" value="IG-LIKE DOMAIN-CONTAINING PROTEIN"/>
    <property type="match status" value="1"/>
</dbReference>
<evidence type="ECO:0000256" key="3">
    <source>
        <dbReference type="ARBA" id="ARBA00022729"/>
    </source>
</evidence>
<dbReference type="SUPFAM" id="SSF54001">
    <property type="entry name" value="Cysteine proteinases"/>
    <property type="match status" value="1"/>
</dbReference>
<accession>A0AB35ZH07</accession>
<dbReference type="EMBL" id="VZBT01000065">
    <property type="protein sequence ID" value="MQO04076.1"/>
    <property type="molecule type" value="Genomic_DNA"/>
</dbReference>
<dbReference type="Pfam" id="PF13306">
    <property type="entry name" value="LRR_5"/>
    <property type="match status" value="4"/>
</dbReference>
<organism evidence="8 9">
    <name type="scientific">Segatella copri</name>
    <dbReference type="NCBI Taxonomy" id="165179"/>
    <lineage>
        <taxon>Bacteria</taxon>
        <taxon>Pseudomonadati</taxon>
        <taxon>Bacteroidota</taxon>
        <taxon>Bacteroidia</taxon>
        <taxon>Bacteroidales</taxon>
        <taxon>Prevotellaceae</taxon>
        <taxon>Segatella</taxon>
    </lineage>
</organism>
<protein>
    <submittedName>
        <fullName evidence="8">Leucine-rich repeat protein</fullName>
    </submittedName>
</protein>
<dbReference type="InterPro" id="IPR038765">
    <property type="entry name" value="Papain-like_cys_pep_sf"/>
</dbReference>
<dbReference type="InterPro" id="IPR044934">
    <property type="entry name" value="Streptopain_sf"/>
</dbReference>
<dbReference type="InterPro" id="IPR026906">
    <property type="entry name" value="LRR_5"/>
</dbReference>
<dbReference type="RefSeq" id="WP_153093942.1">
    <property type="nucleotide sequence ID" value="NZ_VZAO01000092.1"/>
</dbReference>
<keyword evidence="3" id="KW-0732">Signal</keyword>
<keyword evidence="5" id="KW-0788">Thiol protease</keyword>
<dbReference type="PRINTS" id="PR00797">
    <property type="entry name" value="STREPTOPAIN"/>
</dbReference>
<dbReference type="Gene3D" id="3.90.70.50">
    <property type="entry name" value="Peptidase C10, streptopain"/>
    <property type="match status" value="1"/>
</dbReference>
<evidence type="ECO:0000256" key="5">
    <source>
        <dbReference type="ARBA" id="ARBA00022807"/>
    </source>
</evidence>
<dbReference type="AlphaFoldDB" id="A0AB35ZH07"/>
<evidence type="ECO:0000256" key="2">
    <source>
        <dbReference type="ARBA" id="ARBA00022670"/>
    </source>
</evidence>
<dbReference type="Pfam" id="PF01640">
    <property type="entry name" value="Peptidase_C10"/>
    <property type="match status" value="1"/>
</dbReference>
<feature type="active site" description="Proton acceptor" evidence="6">
    <location>
        <position position="348"/>
    </location>
</feature>
<dbReference type="PANTHER" id="PTHR45661">
    <property type="entry name" value="SURFACE ANTIGEN"/>
    <property type="match status" value="1"/>
</dbReference>
<evidence type="ECO:0000256" key="6">
    <source>
        <dbReference type="PIRSR" id="PIRSR600200-1"/>
    </source>
</evidence>
<reference evidence="9" key="1">
    <citation type="submission" date="2019-09" db="EMBL/GenBank/DDBJ databases">
        <title>Distinct polysaccharide growth profiles of human intestinal Prevotella copri isolates.</title>
        <authorList>
            <person name="Fehlner-Peach H."/>
            <person name="Magnabosco C."/>
            <person name="Raghavan V."/>
            <person name="Scher J.U."/>
            <person name="Tett A."/>
            <person name="Cox L.M."/>
            <person name="Gottsegen C."/>
            <person name="Watters A."/>
            <person name="Wiltshire- Gordon J.D."/>
            <person name="Segata N."/>
            <person name="Bonneau R."/>
            <person name="Littman D.R."/>
        </authorList>
    </citation>
    <scope>NUCLEOTIDE SEQUENCE [LARGE SCALE GENOMIC DNA]</scope>
    <source>
        <strain evidence="9">iAK279</strain>
    </source>
</reference>
<dbReference type="SUPFAM" id="SSF52058">
    <property type="entry name" value="L domain-like"/>
    <property type="match status" value="1"/>
</dbReference>
<dbReference type="Proteomes" id="UP000390763">
    <property type="component" value="Unassembled WGS sequence"/>
</dbReference>
<dbReference type="Gene3D" id="3.80.10.10">
    <property type="entry name" value="Ribonuclease Inhibitor"/>
    <property type="match status" value="3"/>
</dbReference>
<keyword evidence="2" id="KW-0645">Protease</keyword>
<dbReference type="Pfam" id="PF13734">
    <property type="entry name" value="Inhibitor_I69"/>
    <property type="match status" value="1"/>
</dbReference>
<name>A0AB35ZH07_9BACT</name>
<evidence type="ECO:0000313" key="9">
    <source>
        <dbReference type="Proteomes" id="UP000390763"/>
    </source>
</evidence>
<dbReference type="GO" id="GO:0006508">
    <property type="term" value="P:proteolysis"/>
    <property type="evidence" value="ECO:0007669"/>
    <property type="project" value="UniProtKB-KW"/>
</dbReference>